<dbReference type="AlphaFoldDB" id="A0A0S7YHC4"/>
<evidence type="ECO:0000313" key="17">
    <source>
        <dbReference type="Proteomes" id="UP000051012"/>
    </source>
</evidence>
<evidence type="ECO:0000256" key="6">
    <source>
        <dbReference type="ARBA" id="ARBA00022695"/>
    </source>
</evidence>
<dbReference type="UniPathway" id="UPA00276">
    <property type="reaction ID" value="UER00406"/>
</dbReference>
<keyword evidence="9 14" id="KW-0274">FAD</keyword>
<evidence type="ECO:0000256" key="7">
    <source>
        <dbReference type="ARBA" id="ARBA00022741"/>
    </source>
</evidence>
<dbReference type="InterPro" id="IPR015865">
    <property type="entry name" value="Riboflavin_kinase_bac/euk"/>
</dbReference>
<comment type="catalytic activity">
    <reaction evidence="13 14">
        <text>FMN + ATP + H(+) = FAD + diphosphate</text>
        <dbReference type="Rhea" id="RHEA:17237"/>
        <dbReference type="ChEBI" id="CHEBI:15378"/>
        <dbReference type="ChEBI" id="CHEBI:30616"/>
        <dbReference type="ChEBI" id="CHEBI:33019"/>
        <dbReference type="ChEBI" id="CHEBI:57692"/>
        <dbReference type="ChEBI" id="CHEBI:58210"/>
        <dbReference type="EC" id="2.7.7.2"/>
    </reaction>
</comment>
<comment type="catalytic activity">
    <reaction evidence="12 14">
        <text>riboflavin + ATP = FMN + ADP + H(+)</text>
        <dbReference type="Rhea" id="RHEA:14357"/>
        <dbReference type="ChEBI" id="CHEBI:15378"/>
        <dbReference type="ChEBI" id="CHEBI:30616"/>
        <dbReference type="ChEBI" id="CHEBI:57986"/>
        <dbReference type="ChEBI" id="CHEBI:58210"/>
        <dbReference type="ChEBI" id="CHEBI:456216"/>
        <dbReference type="EC" id="2.7.1.26"/>
    </reaction>
</comment>
<comment type="pathway">
    <text evidence="2 14">Cofactor biosynthesis; FMN biosynthesis; FMN from riboflavin (ATP route): step 1/1.</text>
</comment>
<dbReference type="EC" id="2.7.1.26" evidence="14"/>
<comment type="pathway">
    <text evidence="1 14">Cofactor biosynthesis; FAD biosynthesis; FAD from FMN: step 1/1.</text>
</comment>
<dbReference type="Proteomes" id="UP000051012">
    <property type="component" value="Unassembled WGS sequence"/>
</dbReference>
<dbReference type="GO" id="GO:0003919">
    <property type="term" value="F:FMN adenylyltransferase activity"/>
    <property type="evidence" value="ECO:0007669"/>
    <property type="project" value="UniProtKB-UniRule"/>
</dbReference>
<dbReference type="Pfam" id="PF06574">
    <property type="entry name" value="FAD_syn"/>
    <property type="match status" value="1"/>
</dbReference>
<evidence type="ECO:0000256" key="10">
    <source>
        <dbReference type="ARBA" id="ARBA00022840"/>
    </source>
</evidence>
<dbReference type="GO" id="GO:0005524">
    <property type="term" value="F:ATP binding"/>
    <property type="evidence" value="ECO:0007669"/>
    <property type="project" value="UniProtKB-UniRule"/>
</dbReference>
<keyword evidence="5 14" id="KW-0808">Transferase</keyword>
<evidence type="ECO:0000256" key="8">
    <source>
        <dbReference type="ARBA" id="ARBA00022777"/>
    </source>
</evidence>
<evidence type="ECO:0000256" key="5">
    <source>
        <dbReference type="ARBA" id="ARBA00022679"/>
    </source>
</evidence>
<accession>A0A0S7YHC4</accession>
<keyword evidence="3 14" id="KW-0285">Flavoprotein</keyword>
<evidence type="ECO:0000256" key="11">
    <source>
        <dbReference type="ARBA" id="ARBA00023268"/>
    </source>
</evidence>
<dbReference type="InterPro" id="IPR014729">
    <property type="entry name" value="Rossmann-like_a/b/a_fold"/>
</dbReference>
<dbReference type="InterPro" id="IPR023468">
    <property type="entry name" value="Riboflavin_kinase"/>
</dbReference>
<dbReference type="PANTHER" id="PTHR22749">
    <property type="entry name" value="RIBOFLAVIN KINASE/FMN ADENYLYLTRANSFERASE"/>
    <property type="match status" value="1"/>
</dbReference>
<dbReference type="UniPathway" id="UPA00277">
    <property type="reaction ID" value="UER00407"/>
</dbReference>
<evidence type="ECO:0000259" key="15">
    <source>
        <dbReference type="SMART" id="SM00904"/>
    </source>
</evidence>
<feature type="domain" description="Riboflavin kinase" evidence="15">
    <location>
        <begin position="176"/>
        <end position="289"/>
    </location>
</feature>
<dbReference type="EMBL" id="LJNI01000017">
    <property type="protein sequence ID" value="KPJ74064.1"/>
    <property type="molecule type" value="Genomic_DNA"/>
</dbReference>
<keyword evidence="6 14" id="KW-0548">Nucleotidyltransferase</keyword>
<dbReference type="GO" id="GO:0008531">
    <property type="term" value="F:riboflavin kinase activity"/>
    <property type="evidence" value="ECO:0007669"/>
    <property type="project" value="UniProtKB-UniRule"/>
</dbReference>
<dbReference type="EC" id="2.7.7.2" evidence="14"/>
<evidence type="ECO:0000256" key="4">
    <source>
        <dbReference type="ARBA" id="ARBA00022643"/>
    </source>
</evidence>
<comment type="similarity">
    <text evidence="14">Belongs to the ribF family.</text>
</comment>
<dbReference type="InterPro" id="IPR023465">
    <property type="entry name" value="Riboflavin_kinase_dom_sf"/>
</dbReference>
<dbReference type="NCBIfam" id="TIGR00083">
    <property type="entry name" value="ribF"/>
    <property type="match status" value="1"/>
</dbReference>
<proteinExistence type="inferred from homology"/>
<keyword evidence="4 14" id="KW-0288">FMN</keyword>
<dbReference type="PATRIC" id="fig|1703772.3.peg.737"/>
<dbReference type="PIRSF" id="PIRSF004491">
    <property type="entry name" value="FAD_Synth"/>
    <property type="match status" value="1"/>
</dbReference>
<comment type="caution">
    <text evidence="16">The sequence shown here is derived from an EMBL/GenBank/DDBJ whole genome shotgun (WGS) entry which is preliminary data.</text>
</comment>
<sequence>MKVFINKSNILTRGSLCGIGSFDGIHRGHQTIVEYLKNLVHPRQKIGIITFIPLPFFVLKKAPIFYLTPRKEKEKIFREMGVDFIYYFTFTKKFAELEPAEFVKIIDKKIQPSIIVVGENFHFGKGRRGTAPFLKQNSYNIFEVKILKSLDDEGTISSTRIRELLLLGHIKAANRLLGREYMVSGTIIRGKGKGAQIGFPTINVKVPKDKLLPLDGVYKVCVSYDKYELLGAMFCRHTVVEVHLINFSGDLYHKEVVIKLLKRIRDIEEFPDDSALRAAIASDVKKVKR</sequence>
<dbReference type="Gene3D" id="2.40.30.30">
    <property type="entry name" value="Riboflavin kinase-like"/>
    <property type="match status" value="1"/>
</dbReference>
<dbReference type="InterPro" id="IPR015864">
    <property type="entry name" value="FAD_synthase"/>
</dbReference>
<dbReference type="SUPFAM" id="SSF82114">
    <property type="entry name" value="Riboflavin kinase-like"/>
    <property type="match status" value="1"/>
</dbReference>
<dbReference type="PANTHER" id="PTHR22749:SF6">
    <property type="entry name" value="RIBOFLAVIN KINASE"/>
    <property type="match status" value="1"/>
</dbReference>
<dbReference type="CDD" id="cd02064">
    <property type="entry name" value="FAD_synthetase_N"/>
    <property type="match status" value="1"/>
</dbReference>
<keyword evidence="10 14" id="KW-0067">ATP-binding</keyword>
<dbReference type="GO" id="GO:0006747">
    <property type="term" value="P:FAD biosynthetic process"/>
    <property type="evidence" value="ECO:0007669"/>
    <property type="project" value="UniProtKB-UniRule"/>
</dbReference>
<dbReference type="GO" id="GO:0009231">
    <property type="term" value="P:riboflavin biosynthetic process"/>
    <property type="evidence" value="ECO:0007669"/>
    <property type="project" value="InterPro"/>
</dbReference>
<dbReference type="GO" id="GO:0009398">
    <property type="term" value="P:FMN biosynthetic process"/>
    <property type="evidence" value="ECO:0007669"/>
    <property type="project" value="UniProtKB-UniRule"/>
</dbReference>
<evidence type="ECO:0000256" key="9">
    <source>
        <dbReference type="ARBA" id="ARBA00022827"/>
    </source>
</evidence>
<evidence type="ECO:0000256" key="12">
    <source>
        <dbReference type="ARBA" id="ARBA00047880"/>
    </source>
</evidence>
<evidence type="ECO:0000313" key="16">
    <source>
        <dbReference type="EMBL" id="KPJ74064.1"/>
    </source>
</evidence>
<dbReference type="SMART" id="SM00904">
    <property type="entry name" value="Flavokinase"/>
    <property type="match status" value="1"/>
</dbReference>
<evidence type="ECO:0000256" key="1">
    <source>
        <dbReference type="ARBA" id="ARBA00004726"/>
    </source>
</evidence>
<dbReference type="Gene3D" id="3.40.50.620">
    <property type="entry name" value="HUPs"/>
    <property type="match status" value="1"/>
</dbReference>
<keyword evidence="8 14" id="KW-0418">Kinase</keyword>
<name>A0A0S7YHC4_UNCT6</name>
<keyword evidence="11" id="KW-0511">Multifunctional enzyme</keyword>
<keyword evidence="7 14" id="KW-0547">Nucleotide-binding</keyword>
<dbReference type="InterPro" id="IPR002606">
    <property type="entry name" value="Riboflavin_kinase_bac"/>
</dbReference>
<dbReference type="SUPFAM" id="SSF52374">
    <property type="entry name" value="Nucleotidylyl transferase"/>
    <property type="match status" value="1"/>
</dbReference>
<evidence type="ECO:0000256" key="13">
    <source>
        <dbReference type="ARBA" id="ARBA00049494"/>
    </source>
</evidence>
<evidence type="ECO:0000256" key="3">
    <source>
        <dbReference type="ARBA" id="ARBA00022630"/>
    </source>
</evidence>
<evidence type="ECO:0000256" key="2">
    <source>
        <dbReference type="ARBA" id="ARBA00005201"/>
    </source>
</evidence>
<protein>
    <recommendedName>
        <fullName evidence="14">Riboflavin biosynthesis protein</fullName>
    </recommendedName>
    <domain>
        <recommendedName>
            <fullName evidence="14">Riboflavin kinase</fullName>
            <ecNumber evidence="14">2.7.1.26</ecNumber>
        </recommendedName>
        <alternativeName>
            <fullName evidence="14">Flavokinase</fullName>
        </alternativeName>
    </domain>
    <domain>
        <recommendedName>
            <fullName evidence="14">FMN adenylyltransferase</fullName>
            <ecNumber evidence="14">2.7.7.2</ecNumber>
        </recommendedName>
        <alternativeName>
            <fullName evidence="14">FAD pyrophosphorylase</fullName>
        </alternativeName>
        <alternativeName>
            <fullName evidence="14">FAD synthase</fullName>
        </alternativeName>
    </domain>
</protein>
<dbReference type="Pfam" id="PF01687">
    <property type="entry name" value="Flavokinase"/>
    <property type="match status" value="1"/>
</dbReference>
<reference evidence="16 17" key="1">
    <citation type="journal article" date="2015" name="Microbiome">
        <title>Genomic resolution of linkages in carbon, nitrogen, and sulfur cycling among widespread estuary sediment bacteria.</title>
        <authorList>
            <person name="Baker B.J."/>
            <person name="Lazar C.S."/>
            <person name="Teske A.P."/>
            <person name="Dick G.J."/>
        </authorList>
    </citation>
    <scope>NUCLEOTIDE SEQUENCE [LARGE SCALE GENOMIC DNA]</scope>
    <source>
        <strain evidence="16">DG_78</strain>
    </source>
</reference>
<organism evidence="16 17">
    <name type="scientific">candidate division TA06 bacterium DG_78</name>
    <dbReference type="NCBI Taxonomy" id="1703772"/>
    <lineage>
        <taxon>Bacteria</taxon>
        <taxon>Bacteria division TA06</taxon>
    </lineage>
</organism>
<evidence type="ECO:0000256" key="14">
    <source>
        <dbReference type="PIRNR" id="PIRNR004491"/>
    </source>
</evidence>
<gene>
    <name evidence="16" type="ORF">AMJ52_02150</name>
</gene>